<protein>
    <submittedName>
        <fullName evidence="3">Uncharacterized protein</fullName>
    </submittedName>
</protein>
<gene>
    <name evidence="3" type="ORF">G1H10_22335</name>
</gene>
<proteinExistence type="predicted"/>
<accession>A0A6L9SCU8</accession>
<feature type="transmembrane region" description="Helical" evidence="2">
    <location>
        <begin position="6"/>
        <end position="26"/>
    </location>
</feature>
<evidence type="ECO:0000256" key="1">
    <source>
        <dbReference type="SAM" id="MobiDB-lite"/>
    </source>
</evidence>
<dbReference type="Proteomes" id="UP000475214">
    <property type="component" value="Unassembled WGS sequence"/>
</dbReference>
<sequence length="137" mass="15008">MRTVLLILGIWTGVAFALVGGWVLVINLARRHRWRRDTGYTRDAAAAGHSVRPERDEDALPSAPGPTSAAGHAPAPSTSWEAEPHVPPTQAVVRAWTEPGVDPQRHTEAQLVVRRAIPDLAHALDRLAEESRHRRSS</sequence>
<reference evidence="3 4" key="1">
    <citation type="submission" date="2020-02" db="EMBL/GenBank/DDBJ databases">
        <authorList>
            <person name="Li X.-J."/>
            <person name="Han X.-M."/>
        </authorList>
    </citation>
    <scope>NUCLEOTIDE SEQUENCE [LARGE SCALE GENOMIC DNA]</scope>
    <source>
        <strain evidence="3 4">CCTCC AB 2017055</strain>
    </source>
</reference>
<name>A0A6L9SCU8_9ACTN</name>
<evidence type="ECO:0000256" key="2">
    <source>
        <dbReference type="SAM" id="Phobius"/>
    </source>
</evidence>
<organism evidence="3 4">
    <name type="scientific">Phytoactinopolyspora halotolerans</name>
    <dbReference type="NCBI Taxonomy" id="1981512"/>
    <lineage>
        <taxon>Bacteria</taxon>
        <taxon>Bacillati</taxon>
        <taxon>Actinomycetota</taxon>
        <taxon>Actinomycetes</taxon>
        <taxon>Jiangellales</taxon>
        <taxon>Jiangellaceae</taxon>
        <taxon>Phytoactinopolyspora</taxon>
    </lineage>
</organism>
<comment type="caution">
    <text evidence="3">The sequence shown here is derived from an EMBL/GenBank/DDBJ whole genome shotgun (WGS) entry which is preliminary data.</text>
</comment>
<feature type="region of interest" description="Disordered" evidence="1">
    <location>
        <begin position="37"/>
        <end position="91"/>
    </location>
</feature>
<keyword evidence="2" id="KW-0812">Transmembrane</keyword>
<evidence type="ECO:0000313" key="4">
    <source>
        <dbReference type="Proteomes" id="UP000475214"/>
    </source>
</evidence>
<keyword evidence="2" id="KW-0472">Membrane</keyword>
<dbReference type="AlphaFoldDB" id="A0A6L9SCU8"/>
<keyword evidence="4" id="KW-1185">Reference proteome</keyword>
<dbReference type="RefSeq" id="WP_163741910.1">
    <property type="nucleotide sequence ID" value="NZ_JAAGOA010000018.1"/>
</dbReference>
<keyword evidence="2" id="KW-1133">Transmembrane helix</keyword>
<evidence type="ECO:0000313" key="3">
    <source>
        <dbReference type="EMBL" id="NEE02907.1"/>
    </source>
</evidence>
<dbReference type="EMBL" id="JAAGOA010000018">
    <property type="protein sequence ID" value="NEE02907.1"/>
    <property type="molecule type" value="Genomic_DNA"/>
</dbReference>